<evidence type="ECO:0000256" key="2">
    <source>
        <dbReference type="ARBA" id="ARBA00012438"/>
    </source>
</evidence>
<dbReference type="SUPFAM" id="SSF47384">
    <property type="entry name" value="Homodimeric domain of signal transducing histidine kinase"/>
    <property type="match status" value="1"/>
</dbReference>
<dbReference type="AlphaFoldDB" id="A0A1G7LBM5"/>
<evidence type="ECO:0000256" key="6">
    <source>
        <dbReference type="ARBA" id="ARBA00023012"/>
    </source>
</evidence>
<dbReference type="GO" id="GO:0005886">
    <property type="term" value="C:plasma membrane"/>
    <property type="evidence" value="ECO:0007669"/>
    <property type="project" value="TreeGrafter"/>
</dbReference>
<dbReference type="SMART" id="SM00388">
    <property type="entry name" value="HisKA"/>
    <property type="match status" value="1"/>
</dbReference>
<sequence length="489" mass="55900">MKKRIALILILMTVCVAGITGLQLYWNYQNYKSTVKAFNHDINEALNTAVDKEIDQRHQKIIAKFKVWLTDTAFVQITCDTNNRHGRTVFHMRDTHPFDRDEKGVNLGITKFKIQLNKITPAAKRLFIDHFGDNILKEDLKKGIVYNYTQRLGDSLLTVYEKSKLNIAVLAKLYKEELRAKDIKTSFLLNPKNEGNQKLHLTKQVNTALRRPYEKEMVDAGFQSPDAYYLKEMKWLIITSLLLIAITLFCFAYTVKTLLSQHKLALLKDDFINNMTHELNTPLASIKLTTDALKLFDHSRNTQLEYLDIIGYQTEKLTALTAEILNTGKVDQHIRENNATIDLNELIEKAIHDLEPQSKSNHIHIQYQPYADNVFVKGDSSSLLNTFINIMDNAMKYAQGRALLHIVLSVKPKYVEVMFKDNGIGIPEEYRGKVFDKFFRVPKGNKHDVKGYGLGLSYVKQVVEQHRGTIAVAANNPAGSIFTIKLPLG</sequence>
<dbReference type="InterPro" id="IPR003594">
    <property type="entry name" value="HATPase_dom"/>
</dbReference>
<keyword evidence="10" id="KW-1185">Reference proteome</keyword>
<proteinExistence type="predicted"/>
<evidence type="ECO:0000256" key="5">
    <source>
        <dbReference type="ARBA" id="ARBA00022777"/>
    </source>
</evidence>
<keyword evidence="7" id="KW-0812">Transmembrane</keyword>
<name>A0A1G7LBM5_9SPHI</name>
<dbReference type="PANTHER" id="PTHR45453">
    <property type="entry name" value="PHOSPHATE REGULON SENSOR PROTEIN PHOR"/>
    <property type="match status" value="1"/>
</dbReference>
<evidence type="ECO:0000259" key="8">
    <source>
        <dbReference type="PROSITE" id="PS50109"/>
    </source>
</evidence>
<dbReference type="InterPro" id="IPR050351">
    <property type="entry name" value="BphY/WalK/GraS-like"/>
</dbReference>
<evidence type="ECO:0000256" key="7">
    <source>
        <dbReference type="SAM" id="Phobius"/>
    </source>
</evidence>
<dbReference type="SUPFAM" id="SSF55874">
    <property type="entry name" value="ATPase domain of HSP90 chaperone/DNA topoisomerase II/histidine kinase"/>
    <property type="match status" value="1"/>
</dbReference>
<comment type="catalytic activity">
    <reaction evidence="1">
        <text>ATP + protein L-histidine = ADP + protein N-phospho-L-histidine.</text>
        <dbReference type="EC" id="2.7.13.3"/>
    </reaction>
</comment>
<keyword evidence="4" id="KW-0808">Transferase</keyword>
<evidence type="ECO:0000256" key="3">
    <source>
        <dbReference type="ARBA" id="ARBA00022553"/>
    </source>
</evidence>
<dbReference type="PRINTS" id="PR00344">
    <property type="entry name" value="BCTRLSENSOR"/>
</dbReference>
<dbReference type="CDD" id="cd00082">
    <property type="entry name" value="HisKA"/>
    <property type="match status" value="1"/>
</dbReference>
<dbReference type="GO" id="GO:0016036">
    <property type="term" value="P:cellular response to phosphate starvation"/>
    <property type="evidence" value="ECO:0007669"/>
    <property type="project" value="TreeGrafter"/>
</dbReference>
<dbReference type="EMBL" id="FNAI01000018">
    <property type="protein sequence ID" value="SDF46855.1"/>
    <property type="molecule type" value="Genomic_DNA"/>
</dbReference>
<evidence type="ECO:0000256" key="1">
    <source>
        <dbReference type="ARBA" id="ARBA00000085"/>
    </source>
</evidence>
<keyword evidence="6" id="KW-0902">Two-component regulatory system</keyword>
<keyword evidence="3" id="KW-0597">Phosphoprotein</keyword>
<dbReference type="InterPro" id="IPR004358">
    <property type="entry name" value="Sig_transdc_His_kin-like_C"/>
</dbReference>
<protein>
    <recommendedName>
        <fullName evidence="2">histidine kinase</fullName>
        <ecNumber evidence="2">2.7.13.3</ecNumber>
    </recommendedName>
</protein>
<keyword evidence="7" id="KW-0472">Membrane</keyword>
<dbReference type="Pfam" id="PF00512">
    <property type="entry name" value="HisKA"/>
    <property type="match status" value="1"/>
</dbReference>
<keyword evidence="5 9" id="KW-0418">Kinase</keyword>
<evidence type="ECO:0000313" key="9">
    <source>
        <dbReference type="EMBL" id="SDF46855.1"/>
    </source>
</evidence>
<dbReference type="PROSITE" id="PS50109">
    <property type="entry name" value="HIS_KIN"/>
    <property type="match status" value="1"/>
</dbReference>
<gene>
    <name evidence="9" type="ORF">SAMN05216464_118109</name>
</gene>
<dbReference type="InterPro" id="IPR036097">
    <property type="entry name" value="HisK_dim/P_sf"/>
</dbReference>
<dbReference type="Pfam" id="PF02518">
    <property type="entry name" value="HATPase_c"/>
    <property type="match status" value="1"/>
</dbReference>
<organism evidence="9 10">
    <name type="scientific">Mucilaginibacter pineti</name>
    <dbReference type="NCBI Taxonomy" id="1391627"/>
    <lineage>
        <taxon>Bacteria</taxon>
        <taxon>Pseudomonadati</taxon>
        <taxon>Bacteroidota</taxon>
        <taxon>Sphingobacteriia</taxon>
        <taxon>Sphingobacteriales</taxon>
        <taxon>Sphingobacteriaceae</taxon>
        <taxon>Mucilaginibacter</taxon>
    </lineage>
</organism>
<dbReference type="InterPro" id="IPR003661">
    <property type="entry name" value="HisK_dim/P_dom"/>
</dbReference>
<dbReference type="OrthoDB" id="921707at2"/>
<dbReference type="RefSeq" id="WP_091155650.1">
    <property type="nucleotide sequence ID" value="NZ_FNAI01000018.1"/>
</dbReference>
<dbReference type="Proteomes" id="UP000199072">
    <property type="component" value="Unassembled WGS sequence"/>
</dbReference>
<dbReference type="GO" id="GO:0004721">
    <property type="term" value="F:phosphoprotein phosphatase activity"/>
    <property type="evidence" value="ECO:0007669"/>
    <property type="project" value="TreeGrafter"/>
</dbReference>
<dbReference type="InterPro" id="IPR036890">
    <property type="entry name" value="HATPase_C_sf"/>
</dbReference>
<reference evidence="9 10" key="1">
    <citation type="submission" date="2016-10" db="EMBL/GenBank/DDBJ databases">
        <authorList>
            <person name="de Groot N.N."/>
        </authorList>
    </citation>
    <scope>NUCLEOTIDE SEQUENCE [LARGE SCALE GENOMIC DNA]</scope>
    <source>
        <strain evidence="9 10">47C3B</strain>
    </source>
</reference>
<keyword evidence="7" id="KW-1133">Transmembrane helix</keyword>
<dbReference type="PANTHER" id="PTHR45453:SF1">
    <property type="entry name" value="PHOSPHATE REGULON SENSOR PROTEIN PHOR"/>
    <property type="match status" value="1"/>
</dbReference>
<evidence type="ECO:0000313" key="10">
    <source>
        <dbReference type="Proteomes" id="UP000199072"/>
    </source>
</evidence>
<evidence type="ECO:0000256" key="4">
    <source>
        <dbReference type="ARBA" id="ARBA00022679"/>
    </source>
</evidence>
<feature type="transmembrane region" description="Helical" evidence="7">
    <location>
        <begin position="235"/>
        <end position="255"/>
    </location>
</feature>
<dbReference type="STRING" id="1391627.SAMN05216464_118109"/>
<dbReference type="Gene3D" id="1.10.287.130">
    <property type="match status" value="1"/>
</dbReference>
<dbReference type="InterPro" id="IPR005467">
    <property type="entry name" value="His_kinase_dom"/>
</dbReference>
<dbReference type="CDD" id="cd00075">
    <property type="entry name" value="HATPase"/>
    <property type="match status" value="1"/>
</dbReference>
<dbReference type="FunFam" id="3.30.565.10:FF:000006">
    <property type="entry name" value="Sensor histidine kinase WalK"/>
    <property type="match status" value="1"/>
</dbReference>
<dbReference type="Gene3D" id="3.30.565.10">
    <property type="entry name" value="Histidine kinase-like ATPase, C-terminal domain"/>
    <property type="match status" value="1"/>
</dbReference>
<feature type="domain" description="Histidine kinase" evidence="8">
    <location>
        <begin position="274"/>
        <end position="489"/>
    </location>
</feature>
<accession>A0A1G7LBM5</accession>
<dbReference type="EC" id="2.7.13.3" evidence="2"/>
<dbReference type="GO" id="GO:0000155">
    <property type="term" value="F:phosphorelay sensor kinase activity"/>
    <property type="evidence" value="ECO:0007669"/>
    <property type="project" value="InterPro"/>
</dbReference>
<dbReference type="SMART" id="SM00387">
    <property type="entry name" value="HATPase_c"/>
    <property type="match status" value="1"/>
</dbReference>